<gene>
    <name evidence="1" type="ORF">EZ315_08800</name>
</gene>
<accession>A0A4Z0V8L2</accession>
<evidence type="ECO:0000313" key="2">
    <source>
        <dbReference type="Proteomes" id="UP000297635"/>
    </source>
</evidence>
<organism evidence="1 2">
    <name type="scientific">Duncaniella freteri</name>
    <dbReference type="NCBI Taxonomy" id="2530391"/>
    <lineage>
        <taxon>Bacteria</taxon>
        <taxon>Pseudomonadati</taxon>
        <taxon>Bacteroidota</taxon>
        <taxon>Bacteroidia</taxon>
        <taxon>Bacteroidales</taxon>
        <taxon>Muribaculaceae</taxon>
        <taxon>Duncaniella</taxon>
    </lineage>
</organism>
<dbReference type="EMBL" id="SJSA01000001">
    <property type="protein sequence ID" value="TGG40754.1"/>
    <property type="molecule type" value="Genomic_DNA"/>
</dbReference>
<keyword evidence="2" id="KW-1185">Reference proteome</keyword>
<comment type="caution">
    <text evidence="1">The sequence shown here is derived from an EMBL/GenBank/DDBJ whole genome shotgun (WGS) entry which is preliminary data.</text>
</comment>
<dbReference type="GeneID" id="82149886"/>
<reference evidence="1 2" key="1">
    <citation type="submission" date="2019-02" db="EMBL/GenBank/DDBJ databases">
        <title>Isolation and identification of novel species under the genus Muribaculum.</title>
        <authorList>
            <person name="Miyake S."/>
            <person name="Ding Y."/>
            <person name="Low A."/>
            <person name="Soh M."/>
            <person name="Seedorf H."/>
        </authorList>
    </citation>
    <scope>NUCLEOTIDE SEQUENCE [LARGE SCALE GENOMIC DNA]</scope>
    <source>
        <strain evidence="1 2">TLL-A3</strain>
    </source>
</reference>
<evidence type="ECO:0000313" key="1">
    <source>
        <dbReference type="EMBL" id="TGG40754.1"/>
    </source>
</evidence>
<dbReference type="Proteomes" id="UP000297635">
    <property type="component" value="Unassembled WGS sequence"/>
</dbReference>
<proteinExistence type="predicted"/>
<protein>
    <submittedName>
        <fullName evidence="1">Uncharacterized protein</fullName>
    </submittedName>
</protein>
<dbReference type="RefSeq" id="WP_135471728.1">
    <property type="nucleotide sequence ID" value="NZ_SJSA01000001.1"/>
</dbReference>
<dbReference type="AlphaFoldDB" id="A0A4Z0V8L2"/>
<sequence length="174" mass="20741">MKRRGLKRYYRNLFNRNLAENFIINLKSGAAKYDFAHIHFDGYVLNRWNEIKLHLDALFRQLSLFKSNAINITMPFQVWGHVCFQRDLGCQVSLYVHTPNSDYDDFPMVFTNVSDYMITNRKELHDYLNKRQREGYEIRYSRNCDNEQEIVIAIMNVGLPIFTPIKDTSDETDR</sequence>
<name>A0A4Z0V8L2_9BACT</name>